<dbReference type="EMBL" id="UGVL01000001">
    <property type="protein sequence ID" value="SUE34100.1"/>
    <property type="molecule type" value="Genomic_DNA"/>
</dbReference>
<dbReference type="GO" id="GO:0000287">
    <property type="term" value="F:magnesium ion binding"/>
    <property type="evidence" value="ECO:0007669"/>
    <property type="project" value="UniProtKB-UniRule"/>
</dbReference>
<evidence type="ECO:0000313" key="5">
    <source>
        <dbReference type="EMBL" id="SUE34100.1"/>
    </source>
</evidence>
<dbReference type="STRING" id="880526.GCA_000427365_02335"/>
<dbReference type="Gene3D" id="3.30.1330.10">
    <property type="entry name" value="PurM-like, N-terminal domain"/>
    <property type="match status" value="1"/>
</dbReference>
<keyword evidence="2" id="KW-0547">Nucleotide-binding</keyword>
<dbReference type="PANTHER" id="PTHR30270">
    <property type="entry name" value="THIAMINE-MONOPHOSPHATE KINASE"/>
    <property type="match status" value="1"/>
</dbReference>
<keyword evidence="2 5" id="KW-0808">Transferase</keyword>
<comment type="miscellaneous">
    <text evidence="2">Reaction mechanism of ThiL seems to utilize a direct, inline transfer of the gamma-phosphate of ATP to TMP rather than a phosphorylated enzyme intermediate.</text>
</comment>
<keyword evidence="2" id="KW-0067">ATP-binding</keyword>
<feature type="binding site" evidence="2">
    <location>
        <position position="79"/>
    </location>
    <ligand>
        <name>Mg(2+)</name>
        <dbReference type="ChEBI" id="CHEBI:18420"/>
        <label>4</label>
    </ligand>
</feature>
<dbReference type="CDD" id="cd02194">
    <property type="entry name" value="ThiL"/>
    <property type="match status" value="1"/>
</dbReference>
<feature type="binding site" evidence="2">
    <location>
        <position position="79"/>
    </location>
    <ligand>
        <name>Mg(2+)</name>
        <dbReference type="ChEBI" id="CHEBI:18420"/>
        <label>3</label>
    </ligand>
</feature>
<reference evidence="5 6" key="1">
    <citation type="submission" date="2018-06" db="EMBL/GenBank/DDBJ databases">
        <authorList>
            <consortium name="Pathogen Informatics"/>
            <person name="Doyle S."/>
        </authorList>
    </citation>
    <scope>NUCLEOTIDE SEQUENCE [LARGE SCALE GENOMIC DNA]</scope>
    <source>
        <strain evidence="5 6">NCTC11190</strain>
    </source>
</reference>
<dbReference type="SUPFAM" id="SSF56042">
    <property type="entry name" value="PurM C-terminal domain-like"/>
    <property type="match status" value="1"/>
</dbReference>
<keyword evidence="2" id="KW-0460">Magnesium</keyword>
<dbReference type="UniPathway" id="UPA00060">
    <property type="reaction ID" value="UER00142"/>
</dbReference>
<dbReference type="Pfam" id="PF02769">
    <property type="entry name" value="AIRS_C"/>
    <property type="match status" value="1"/>
</dbReference>
<feature type="binding site" evidence="2">
    <location>
        <position position="57"/>
    </location>
    <ligand>
        <name>substrate</name>
    </ligand>
</feature>
<dbReference type="PANTHER" id="PTHR30270:SF0">
    <property type="entry name" value="THIAMINE-MONOPHOSPHATE KINASE"/>
    <property type="match status" value="1"/>
</dbReference>
<dbReference type="InterPro" id="IPR010918">
    <property type="entry name" value="PurM-like_C_dom"/>
</dbReference>
<dbReference type="InterPro" id="IPR036676">
    <property type="entry name" value="PurM-like_C_sf"/>
</dbReference>
<feature type="domain" description="PurM-like C-terminal" evidence="4">
    <location>
        <begin position="154"/>
        <end position="307"/>
    </location>
</feature>
<feature type="binding site" evidence="2">
    <location>
        <position position="149"/>
    </location>
    <ligand>
        <name>ATP</name>
        <dbReference type="ChEBI" id="CHEBI:30616"/>
    </ligand>
</feature>
<feature type="binding site" evidence="2">
    <location>
        <position position="33"/>
    </location>
    <ligand>
        <name>Mg(2+)</name>
        <dbReference type="ChEBI" id="CHEBI:18420"/>
        <label>3</label>
    </ligand>
</feature>
<gene>
    <name evidence="5" type="primary">thiL_1</name>
    <name evidence="2" type="synonym">thiL</name>
    <name evidence="5" type="ORF">NCTC11190_01317</name>
</gene>
<dbReference type="EC" id="2.7.4.16" evidence="2"/>
<evidence type="ECO:0000259" key="4">
    <source>
        <dbReference type="Pfam" id="PF02769"/>
    </source>
</evidence>
<feature type="binding site" evidence="2">
    <location>
        <position position="50"/>
    </location>
    <ligand>
        <name>Mg(2+)</name>
        <dbReference type="ChEBI" id="CHEBI:18420"/>
        <label>1</label>
    </ligand>
</feature>
<feature type="binding site" evidence="2">
    <location>
        <position position="216"/>
    </location>
    <ligand>
        <name>Mg(2+)</name>
        <dbReference type="ChEBI" id="CHEBI:18420"/>
        <label>3</label>
    </ligand>
</feature>
<feature type="binding site" evidence="2">
    <location>
        <position position="269"/>
    </location>
    <ligand>
        <name>substrate</name>
    </ligand>
</feature>
<dbReference type="HAMAP" id="MF_02128">
    <property type="entry name" value="TMP_kinase"/>
    <property type="match status" value="1"/>
</dbReference>
<dbReference type="PIRSF" id="PIRSF005303">
    <property type="entry name" value="Thiam_monoph_kin"/>
    <property type="match status" value="1"/>
</dbReference>
<organism evidence="5 6">
    <name type="scientific">Rikenella microfusus</name>
    <dbReference type="NCBI Taxonomy" id="28139"/>
    <lineage>
        <taxon>Bacteria</taxon>
        <taxon>Pseudomonadati</taxon>
        <taxon>Bacteroidota</taxon>
        <taxon>Bacteroidia</taxon>
        <taxon>Bacteroidales</taxon>
        <taxon>Rikenellaceae</taxon>
        <taxon>Rikenella</taxon>
    </lineage>
</organism>
<feature type="binding site" evidence="2">
    <location>
        <position position="219"/>
    </location>
    <ligand>
        <name>Mg(2+)</name>
        <dbReference type="ChEBI" id="CHEBI:18420"/>
        <label>5</label>
    </ligand>
</feature>
<proteinExistence type="inferred from homology"/>
<dbReference type="GO" id="GO:0009229">
    <property type="term" value="P:thiamine diphosphate biosynthetic process"/>
    <property type="evidence" value="ECO:0007669"/>
    <property type="project" value="UniProtKB-UniRule"/>
</dbReference>
<feature type="binding site" evidence="2">
    <location>
        <position position="33"/>
    </location>
    <ligand>
        <name>Mg(2+)</name>
        <dbReference type="ChEBI" id="CHEBI:18420"/>
        <label>4</label>
    </ligand>
</feature>
<protein>
    <recommendedName>
        <fullName evidence="2">Thiamine-monophosphate kinase</fullName>
        <shortName evidence="2">TMP kinase</shortName>
        <shortName evidence="2">Thiamine-phosphate kinase</shortName>
        <ecNumber evidence="2">2.7.4.16</ecNumber>
    </recommendedName>
</protein>
<comment type="pathway">
    <text evidence="2">Cofactor biosynthesis; thiamine diphosphate biosynthesis; thiamine diphosphate from thiamine phosphate: step 1/1.</text>
</comment>
<feature type="binding site" evidence="2">
    <location>
        <position position="218"/>
    </location>
    <ligand>
        <name>ATP</name>
        <dbReference type="ChEBI" id="CHEBI:30616"/>
    </ligand>
</feature>
<keyword evidence="6" id="KW-1185">Reference proteome</keyword>
<dbReference type="InterPro" id="IPR006283">
    <property type="entry name" value="ThiL-like"/>
</dbReference>
<dbReference type="SUPFAM" id="SSF55326">
    <property type="entry name" value="PurM N-terminal domain-like"/>
    <property type="match status" value="1"/>
</dbReference>
<keyword evidence="2 5" id="KW-0418">Kinase</keyword>
<evidence type="ECO:0000313" key="6">
    <source>
        <dbReference type="Proteomes" id="UP000255233"/>
    </source>
</evidence>
<feature type="binding site" evidence="2">
    <location>
        <position position="325"/>
    </location>
    <ligand>
        <name>substrate</name>
    </ligand>
</feature>
<dbReference type="GO" id="GO:0009030">
    <property type="term" value="F:thiamine-phosphate kinase activity"/>
    <property type="evidence" value="ECO:0007669"/>
    <property type="project" value="UniProtKB-UniRule"/>
</dbReference>
<sequence>MKIKEIGEFGLIGRIASGFRDLIPNGWEGIGDDCAVIPWGDDRSLLVTTDLLVENVHFLRERISAYELGAKSLAVNLSDIAAMGGRPAATFLSLGLPPGTTDTKWCDAFFDGYRSFGVPLLGGDTTSSPEGIVINITVLGTAGNSHIKRRNAARPGDRIVVTGPLGDSAGGLQAILQRLPTDTDTEELIRRHHRPRPHLAEGEWLGAQEAVHAMMDVSDGVASDLLHILRASSLAATVTIGDIPVSPLLERTADKYGWDARKLALTGGEDYVLLLTVDPARFDELQANFRRQFGRRLHVIGECAAGAPEIVYRGEEGQSARLMGFNHF</sequence>
<dbReference type="Proteomes" id="UP000255233">
    <property type="component" value="Unassembled WGS sequence"/>
</dbReference>
<dbReference type="GO" id="GO:0005524">
    <property type="term" value="F:ATP binding"/>
    <property type="evidence" value="ECO:0007669"/>
    <property type="project" value="UniProtKB-UniRule"/>
</dbReference>
<feature type="binding site" evidence="2">
    <location>
        <position position="50"/>
    </location>
    <ligand>
        <name>Mg(2+)</name>
        <dbReference type="ChEBI" id="CHEBI:18420"/>
        <label>2</label>
    </ligand>
</feature>
<dbReference type="GO" id="GO:0009228">
    <property type="term" value="P:thiamine biosynthetic process"/>
    <property type="evidence" value="ECO:0007669"/>
    <property type="project" value="UniProtKB-KW"/>
</dbReference>
<keyword evidence="2" id="KW-0479">Metal-binding</keyword>
<evidence type="ECO:0000256" key="2">
    <source>
        <dbReference type="HAMAP-Rule" id="MF_02128"/>
    </source>
</evidence>
<feature type="binding site" evidence="2">
    <location>
        <position position="49"/>
    </location>
    <ligand>
        <name>Mg(2+)</name>
        <dbReference type="ChEBI" id="CHEBI:18420"/>
        <label>1</label>
    </ligand>
</feature>
<keyword evidence="1 2" id="KW-0784">Thiamine biosynthesis</keyword>
<feature type="binding site" evidence="2">
    <location>
        <position position="124"/>
    </location>
    <ligand>
        <name>Mg(2+)</name>
        <dbReference type="ChEBI" id="CHEBI:18420"/>
        <label>1</label>
    </ligand>
</feature>
<accession>A0A379MT82</accession>
<dbReference type="RefSeq" id="WP_051214541.1">
    <property type="nucleotide sequence ID" value="NZ_UGVL01000001.1"/>
</dbReference>
<dbReference type="AlphaFoldDB" id="A0A379MT82"/>
<dbReference type="NCBIfam" id="TIGR01379">
    <property type="entry name" value="thiL"/>
    <property type="match status" value="1"/>
</dbReference>
<evidence type="ECO:0000259" key="3">
    <source>
        <dbReference type="Pfam" id="PF00586"/>
    </source>
</evidence>
<comment type="caution">
    <text evidence="2">Lacks conserved residue(s) required for the propagation of feature annotation.</text>
</comment>
<dbReference type="Pfam" id="PF00586">
    <property type="entry name" value="AIRS"/>
    <property type="match status" value="1"/>
</dbReference>
<comment type="catalytic activity">
    <reaction evidence="2">
        <text>thiamine phosphate + ATP = thiamine diphosphate + ADP</text>
        <dbReference type="Rhea" id="RHEA:15913"/>
        <dbReference type="ChEBI" id="CHEBI:30616"/>
        <dbReference type="ChEBI" id="CHEBI:37575"/>
        <dbReference type="ChEBI" id="CHEBI:58937"/>
        <dbReference type="ChEBI" id="CHEBI:456216"/>
        <dbReference type="EC" id="2.7.4.16"/>
    </reaction>
</comment>
<comment type="function">
    <text evidence="2">Catalyzes the ATP-dependent phosphorylation of thiamine-monophosphate (TMP) to form thiamine-pyrophosphate (TPP), the active form of vitamin B1.</text>
</comment>
<feature type="binding site" evidence="2">
    <location>
        <position position="48"/>
    </location>
    <ligand>
        <name>Mg(2+)</name>
        <dbReference type="ChEBI" id="CHEBI:18420"/>
        <label>4</label>
    </ligand>
</feature>
<dbReference type="Gene3D" id="3.90.650.10">
    <property type="entry name" value="PurM-like C-terminal domain"/>
    <property type="match status" value="1"/>
</dbReference>
<evidence type="ECO:0000256" key="1">
    <source>
        <dbReference type="ARBA" id="ARBA00022977"/>
    </source>
</evidence>
<dbReference type="InterPro" id="IPR016188">
    <property type="entry name" value="PurM-like_N"/>
</dbReference>
<feature type="domain" description="PurM-like N-terminal" evidence="3">
    <location>
        <begin position="31"/>
        <end position="141"/>
    </location>
</feature>
<feature type="binding site" evidence="2">
    <location>
        <position position="79"/>
    </location>
    <ligand>
        <name>Mg(2+)</name>
        <dbReference type="ChEBI" id="CHEBI:18420"/>
        <label>2</label>
    </ligand>
</feature>
<name>A0A379MT82_9BACT</name>
<comment type="similarity">
    <text evidence="2">Belongs to the thiamine-monophosphate kinase family.</text>
</comment>
<dbReference type="InterPro" id="IPR036921">
    <property type="entry name" value="PurM-like_N_sf"/>
</dbReference>
<feature type="binding site" evidence="2">
    <location>
        <begin position="123"/>
        <end position="124"/>
    </location>
    <ligand>
        <name>ATP</name>
        <dbReference type="ChEBI" id="CHEBI:30616"/>
    </ligand>
</feature>